<dbReference type="Proteomes" id="UP000294887">
    <property type="component" value="Unassembled WGS sequence"/>
</dbReference>
<dbReference type="EMBL" id="SMFQ01000003">
    <property type="protein sequence ID" value="TCJ87517.1"/>
    <property type="molecule type" value="Genomic_DNA"/>
</dbReference>
<evidence type="ECO:0000256" key="1">
    <source>
        <dbReference type="SAM" id="SignalP"/>
    </source>
</evidence>
<organism evidence="2 3">
    <name type="scientific">Cocleimonas flava</name>
    <dbReference type="NCBI Taxonomy" id="634765"/>
    <lineage>
        <taxon>Bacteria</taxon>
        <taxon>Pseudomonadati</taxon>
        <taxon>Pseudomonadota</taxon>
        <taxon>Gammaproteobacteria</taxon>
        <taxon>Thiotrichales</taxon>
        <taxon>Thiotrichaceae</taxon>
        <taxon>Cocleimonas</taxon>
    </lineage>
</organism>
<reference evidence="2 3" key="1">
    <citation type="submission" date="2019-03" db="EMBL/GenBank/DDBJ databases">
        <title>Genomic Encyclopedia of Type Strains, Phase IV (KMG-IV): sequencing the most valuable type-strain genomes for metagenomic binning, comparative biology and taxonomic classification.</title>
        <authorList>
            <person name="Goeker M."/>
        </authorList>
    </citation>
    <scope>NUCLEOTIDE SEQUENCE [LARGE SCALE GENOMIC DNA]</scope>
    <source>
        <strain evidence="2 3">DSM 24830</strain>
    </source>
</reference>
<protein>
    <submittedName>
        <fullName evidence="2">Uncharacterized protein</fullName>
    </submittedName>
</protein>
<evidence type="ECO:0000313" key="2">
    <source>
        <dbReference type="EMBL" id="TCJ87517.1"/>
    </source>
</evidence>
<accession>A0A4R1F024</accession>
<proteinExistence type="predicted"/>
<gene>
    <name evidence="2" type="ORF">EV695_2027</name>
</gene>
<feature type="signal peptide" evidence="1">
    <location>
        <begin position="1"/>
        <end position="18"/>
    </location>
</feature>
<keyword evidence="1" id="KW-0732">Signal</keyword>
<keyword evidence="3" id="KW-1185">Reference proteome</keyword>
<dbReference type="AlphaFoldDB" id="A0A4R1F024"/>
<feature type="chain" id="PRO_5020646993" evidence="1">
    <location>
        <begin position="19"/>
        <end position="128"/>
    </location>
</feature>
<name>A0A4R1F024_9GAMM</name>
<dbReference type="RefSeq" id="WP_131905786.1">
    <property type="nucleotide sequence ID" value="NZ_BAAAFU010000004.1"/>
</dbReference>
<evidence type="ECO:0000313" key="3">
    <source>
        <dbReference type="Proteomes" id="UP000294887"/>
    </source>
</evidence>
<sequence length="128" mass="14657">MKVLFLISCLVLCLGAYATKPCPPSPCFVEGKFNQNVCLEKSEWVAIGRINQIVDDQVGNPINKNLSRFVLNIETWKKNPHDYPDALDFKVGWCNNSKELPKDSKGLFIFYGKKGFDAKPEYYWFSKV</sequence>
<comment type="caution">
    <text evidence="2">The sequence shown here is derived from an EMBL/GenBank/DDBJ whole genome shotgun (WGS) entry which is preliminary data.</text>
</comment>